<accession>A0ABZ2KFS4</accession>
<proteinExistence type="predicted"/>
<dbReference type="EMBL" id="CP089982">
    <property type="protein sequence ID" value="WXA97512.1"/>
    <property type="molecule type" value="Genomic_DNA"/>
</dbReference>
<evidence type="ECO:0000313" key="4">
    <source>
        <dbReference type="Proteomes" id="UP001379533"/>
    </source>
</evidence>
<feature type="transmembrane region" description="Helical" evidence="2">
    <location>
        <begin position="496"/>
        <end position="517"/>
    </location>
</feature>
<dbReference type="InterPro" id="IPR025738">
    <property type="entry name" value="BatD"/>
</dbReference>
<reference evidence="3 4" key="1">
    <citation type="submission" date="2021-12" db="EMBL/GenBank/DDBJ databases">
        <title>Discovery of the Pendulisporaceae a myxobacterial family with distinct sporulation behavior and unique specialized metabolism.</title>
        <authorList>
            <person name="Garcia R."/>
            <person name="Popoff A."/>
            <person name="Bader C.D."/>
            <person name="Loehr J."/>
            <person name="Walesch S."/>
            <person name="Walt C."/>
            <person name="Boldt J."/>
            <person name="Bunk B."/>
            <person name="Haeckl F.J.F.P.J."/>
            <person name="Gunesch A.P."/>
            <person name="Birkelbach J."/>
            <person name="Nuebel U."/>
            <person name="Pietschmann T."/>
            <person name="Bach T."/>
            <person name="Mueller R."/>
        </authorList>
    </citation>
    <scope>NUCLEOTIDE SEQUENCE [LARGE SCALE GENOMIC DNA]</scope>
    <source>
        <strain evidence="3 4">MSr12523</strain>
    </source>
</reference>
<dbReference type="PANTHER" id="PTHR40940:SF2">
    <property type="entry name" value="BATD"/>
    <property type="match status" value="1"/>
</dbReference>
<evidence type="ECO:0000256" key="2">
    <source>
        <dbReference type="SAM" id="Phobius"/>
    </source>
</evidence>
<evidence type="ECO:0000256" key="1">
    <source>
        <dbReference type="SAM" id="MobiDB-lite"/>
    </source>
</evidence>
<keyword evidence="2" id="KW-1133">Transmembrane helix</keyword>
<organism evidence="3 4">
    <name type="scientific">Pendulispora brunnea</name>
    <dbReference type="NCBI Taxonomy" id="2905690"/>
    <lineage>
        <taxon>Bacteria</taxon>
        <taxon>Pseudomonadati</taxon>
        <taxon>Myxococcota</taxon>
        <taxon>Myxococcia</taxon>
        <taxon>Myxococcales</taxon>
        <taxon>Sorangiineae</taxon>
        <taxon>Pendulisporaceae</taxon>
        <taxon>Pendulispora</taxon>
    </lineage>
</organism>
<evidence type="ECO:0008006" key="5">
    <source>
        <dbReference type="Google" id="ProtNLM"/>
    </source>
</evidence>
<keyword evidence="4" id="KW-1185">Reference proteome</keyword>
<feature type="region of interest" description="Disordered" evidence="1">
    <location>
        <begin position="172"/>
        <end position="197"/>
    </location>
</feature>
<dbReference type="Proteomes" id="UP001379533">
    <property type="component" value="Chromosome"/>
</dbReference>
<name>A0ABZ2KFS4_9BACT</name>
<keyword evidence="2" id="KW-0812">Transmembrane</keyword>
<dbReference type="PANTHER" id="PTHR40940">
    <property type="entry name" value="PROTEIN BATD-RELATED"/>
    <property type="match status" value="1"/>
</dbReference>
<protein>
    <recommendedName>
        <fullName evidence="5">Protein BatD</fullName>
    </recommendedName>
</protein>
<evidence type="ECO:0000313" key="3">
    <source>
        <dbReference type="EMBL" id="WXA97512.1"/>
    </source>
</evidence>
<dbReference type="RefSeq" id="WP_394848134.1">
    <property type="nucleotide sequence ID" value="NZ_CP089982.1"/>
</dbReference>
<gene>
    <name evidence="3" type="ORF">LZC95_11790</name>
</gene>
<sequence length="638" mass="68395">MRQRSPLFCVLLLLLLFGLPVLGTVAWPVAAFAAPPAELQASVDDEAVAVGDDFEVHLKAMVQGEVAGVKLSEDPHVAQLGRPSVGTFHEMNIRNGVVVQKQGVNVTFRLSAVKVGVVKLTPSVTVGDTTYRANPVTVRVVPPGQAPPRQQRRGMDPFGNLPDPFSGFRGLFGNPFGDPEDNARQPRSTFDIPTDPKYALPAPRARGTFLHAGIDKTNAVIGEQVTLSIYQYIDLGLNRELEFNDVHDVTTSDFLRKPLMEESPNPKIVGNARIGDHIWAVRLIRKMALFPLKAGDLKIGPMSLGVAKSTGGVTDKRESENLTVHVVEPPVNGRPPGYSIGDVGQFELSGTVEPREIAHGGVASVTLELSGTGNLPASIVPPARQGVEWLAPDVKEQMGPQQNDRYGGKRTFNFVVRLTREGTIELGDVAIPFYNPDTRAYDVARASLGSVVVKAGGAADSNVASAADPLPNLPPLRLDRSPQVVPHGHLTDARGFWFALAAPSLSFVLFAGGRAAGRRLKERIRTRNGSPDTLLKQRLQEADAACAGTDPRAADAAIARAIEQGIIVKANVNVRAMATRQIATALIEHGVPESLAQSIEELLAACEAARFAPTGSDIAVSRERWKAAQECISKLKRG</sequence>
<keyword evidence="2" id="KW-0472">Membrane</keyword>